<feature type="region of interest" description="Disordered" evidence="1">
    <location>
        <begin position="21"/>
        <end position="48"/>
    </location>
</feature>
<proteinExistence type="predicted"/>
<protein>
    <submittedName>
        <fullName evidence="2">Uncharacterized protein</fullName>
    </submittedName>
</protein>
<evidence type="ECO:0000313" key="2">
    <source>
        <dbReference type="EMBL" id="KAJ6739083.1"/>
    </source>
</evidence>
<accession>A0A9Q0UZS0</accession>
<dbReference type="AlphaFoldDB" id="A0A9Q0UZS0"/>
<comment type="caution">
    <text evidence="2">The sequence shown here is derived from an EMBL/GenBank/DDBJ whole genome shotgun (WGS) entry which is preliminary data.</text>
</comment>
<dbReference type="EMBL" id="JAPFFM010000010">
    <property type="protein sequence ID" value="KAJ6739083.1"/>
    <property type="molecule type" value="Genomic_DNA"/>
</dbReference>
<name>A0A9Q0UZS0_9ROSI</name>
<feature type="compositionally biased region" description="Polar residues" evidence="1">
    <location>
        <begin position="73"/>
        <end position="89"/>
    </location>
</feature>
<feature type="region of interest" description="Disordered" evidence="1">
    <location>
        <begin position="73"/>
        <end position="112"/>
    </location>
</feature>
<sequence length="112" mass="11777">MGNELAFTLLTERKGVCKLARPSLGDQKGYSPGLPSLGDQKGYSPGSSPASCLTISLAVTDELFLAITTYAANGSDDANSGSVAFVNNQSRTSSRPPTTSNNKYEEPKTKTQ</sequence>
<reference evidence="2" key="1">
    <citation type="submission" date="2022-11" db="EMBL/GenBank/DDBJ databases">
        <authorList>
            <person name="Hyden B.L."/>
            <person name="Feng K."/>
            <person name="Yates T."/>
            <person name="Jawdy S."/>
            <person name="Smart L.B."/>
            <person name="Muchero W."/>
        </authorList>
    </citation>
    <scope>NUCLEOTIDE SEQUENCE</scope>
    <source>
        <tissue evidence="2">Shoot tip</tissue>
    </source>
</reference>
<feature type="compositionally biased region" description="Low complexity" evidence="1">
    <location>
        <begin position="90"/>
        <end position="100"/>
    </location>
</feature>
<feature type="compositionally biased region" description="Basic and acidic residues" evidence="1">
    <location>
        <begin position="103"/>
        <end position="112"/>
    </location>
</feature>
<keyword evidence="3" id="KW-1185">Reference proteome</keyword>
<evidence type="ECO:0000256" key="1">
    <source>
        <dbReference type="SAM" id="MobiDB-lite"/>
    </source>
</evidence>
<dbReference type="Proteomes" id="UP001151752">
    <property type="component" value="Chromosome 4"/>
</dbReference>
<evidence type="ECO:0000313" key="3">
    <source>
        <dbReference type="Proteomes" id="UP001151752"/>
    </source>
</evidence>
<gene>
    <name evidence="2" type="ORF">OIU74_003944</name>
</gene>
<organism evidence="2 3">
    <name type="scientific">Salix koriyanagi</name>
    <dbReference type="NCBI Taxonomy" id="2511006"/>
    <lineage>
        <taxon>Eukaryota</taxon>
        <taxon>Viridiplantae</taxon>
        <taxon>Streptophyta</taxon>
        <taxon>Embryophyta</taxon>
        <taxon>Tracheophyta</taxon>
        <taxon>Spermatophyta</taxon>
        <taxon>Magnoliopsida</taxon>
        <taxon>eudicotyledons</taxon>
        <taxon>Gunneridae</taxon>
        <taxon>Pentapetalae</taxon>
        <taxon>rosids</taxon>
        <taxon>fabids</taxon>
        <taxon>Malpighiales</taxon>
        <taxon>Salicaceae</taxon>
        <taxon>Saliceae</taxon>
        <taxon>Salix</taxon>
    </lineage>
</organism>
<reference evidence="2" key="2">
    <citation type="journal article" date="2023" name="Int. J. Mol. Sci.">
        <title>De Novo Assembly and Annotation of 11 Diverse Shrub Willow (Salix) Genomes Reveals Novel Gene Organization in Sex-Linked Regions.</title>
        <authorList>
            <person name="Hyden B."/>
            <person name="Feng K."/>
            <person name="Yates T.B."/>
            <person name="Jawdy S."/>
            <person name="Cereghino C."/>
            <person name="Smart L.B."/>
            <person name="Muchero W."/>
        </authorList>
    </citation>
    <scope>NUCLEOTIDE SEQUENCE</scope>
    <source>
        <tissue evidence="2">Shoot tip</tissue>
    </source>
</reference>